<sequence length="149" mass="16637">MRRLRLPRPRMRGVKISGSVILTKTHHLPFTITMGHMNKNQDIGKESRLVTSPGLPRCCVDREILQGLRVPRWCSPLPHSDTPFPCHCQGSDCARCGMDKYGGNQGSKQMTGVPLAESKEQQFNSDLCRNLGIKIDKKAMGEIVSSLKH</sequence>
<gene>
    <name evidence="1" type="ORF">MUK42_10862</name>
</gene>
<evidence type="ECO:0000313" key="2">
    <source>
        <dbReference type="Proteomes" id="UP001055439"/>
    </source>
</evidence>
<protein>
    <submittedName>
        <fullName evidence="1">Uncharacterized protein</fullName>
    </submittedName>
</protein>
<name>A0A9E7F6X5_9LILI</name>
<evidence type="ECO:0000313" key="1">
    <source>
        <dbReference type="EMBL" id="URD91030.1"/>
    </source>
</evidence>
<dbReference type="AlphaFoldDB" id="A0A9E7F6X5"/>
<dbReference type="Proteomes" id="UP001055439">
    <property type="component" value="Chromosome 2"/>
</dbReference>
<organism evidence="1 2">
    <name type="scientific">Musa troglodytarum</name>
    <name type="common">fe'i banana</name>
    <dbReference type="NCBI Taxonomy" id="320322"/>
    <lineage>
        <taxon>Eukaryota</taxon>
        <taxon>Viridiplantae</taxon>
        <taxon>Streptophyta</taxon>
        <taxon>Embryophyta</taxon>
        <taxon>Tracheophyta</taxon>
        <taxon>Spermatophyta</taxon>
        <taxon>Magnoliopsida</taxon>
        <taxon>Liliopsida</taxon>
        <taxon>Zingiberales</taxon>
        <taxon>Musaceae</taxon>
        <taxon>Musa</taxon>
    </lineage>
</organism>
<dbReference type="EMBL" id="CP097504">
    <property type="protein sequence ID" value="URD91030.1"/>
    <property type="molecule type" value="Genomic_DNA"/>
</dbReference>
<keyword evidence="2" id="KW-1185">Reference proteome</keyword>
<proteinExistence type="predicted"/>
<reference evidence="1" key="1">
    <citation type="submission" date="2022-05" db="EMBL/GenBank/DDBJ databases">
        <title>The Musa troglodytarum L. genome provides insights into the mechanism of non-climacteric behaviour and enrichment of carotenoids.</title>
        <authorList>
            <person name="Wang J."/>
        </authorList>
    </citation>
    <scope>NUCLEOTIDE SEQUENCE</scope>
    <source>
        <tissue evidence="1">Leaf</tissue>
    </source>
</reference>
<accession>A0A9E7F6X5</accession>